<accession>A0A8T2IFF1</accession>
<comment type="caution">
    <text evidence="1">The sequence shown here is derived from an EMBL/GenBank/DDBJ whole genome shotgun (WGS) entry which is preliminary data.</text>
</comment>
<gene>
    <name evidence="1" type="ORF">GDO86_019197</name>
</gene>
<keyword evidence="2" id="KW-1185">Reference proteome</keyword>
<evidence type="ECO:0000313" key="1">
    <source>
        <dbReference type="EMBL" id="KAG8429790.1"/>
    </source>
</evidence>
<reference evidence="1" key="1">
    <citation type="thesis" date="2020" institute="ProQuest LLC" country="789 East Eisenhower Parkway, Ann Arbor, MI, USA">
        <title>Comparative Genomics and Chromosome Evolution.</title>
        <authorList>
            <person name="Mudd A.B."/>
        </authorList>
    </citation>
    <scope>NUCLEOTIDE SEQUENCE</scope>
    <source>
        <strain evidence="1">Female2</strain>
        <tissue evidence="1">Blood</tissue>
    </source>
</reference>
<protein>
    <submittedName>
        <fullName evidence="1">Uncharacterized protein</fullName>
    </submittedName>
</protein>
<sequence length="81" mass="9101">MLFHRCILYNLRHHSLMQEVLGDGESGETRIPVFSLCGQLPYPKRGTAGDGFNAEPTHAGQGYCHLPFQVLHCCQRSDEDN</sequence>
<evidence type="ECO:0000313" key="2">
    <source>
        <dbReference type="Proteomes" id="UP000812440"/>
    </source>
</evidence>
<dbReference type="EMBL" id="JAACNH010002764">
    <property type="protein sequence ID" value="KAG8429790.1"/>
    <property type="molecule type" value="Genomic_DNA"/>
</dbReference>
<dbReference type="AlphaFoldDB" id="A0A8T2IFF1"/>
<dbReference type="Proteomes" id="UP000812440">
    <property type="component" value="Unassembled WGS sequence"/>
</dbReference>
<proteinExistence type="predicted"/>
<name>A0A8T2IFF1_9PIPI</name>
<organism evidence="1 2">
    <name type="scientific">Hymenochirus boettgeri</name>
    <name type="common">Congo dwarf clawed frog</name>
    <dbReference type="NCBI Taxonomy" id="247094"/>
    <lineage>
        <taxon>Eukaryota</taxon>
        <taxon>Metazoa</taxon>
        <taxon>Chordata</taxon>
        <taxon>Craniata</taxon>
        <taxon>Vertebrata</taxon>
        <taxon>Euteleostomi</taxon>
        <taxon>Amphibia</taxon>
        <taxon>Batrachia</taxon>
        <taxon>Anura</taxon>
        <taxon>Pipoidea</taxon>
        <taxon>Pipidae</taxon>
        <taxon>Pipinae</taxon>
        <taxon>Hymenochirus</taxon>
    </lineage>
</organism>